<protein>
    <recommendedName>
        <fullName evidence="5">F-box domain-containing protein</fullName>
    </recommendedName>
</protein>
<dbReference type="InterPro" id="IPR005174">
    <property type="entry name" value="KIB1-4_b-propeller"/>
</dbReference>
<keyword evidence="4" id="KW-1185">Reference proteome</keyword>
<evidence type="ECO:0000259" key="2">
    <source>
        <dbReference type="Pfam" id="PF03478"/>
    </source>
</evidence>
<dbReference type="Gene3D" id="1.20.1280.50">
    <property type="match status" value="1"/>
</dbReference>
<dbReference type="InterPro" id="IPR036047">
    <property type="entry name" value="F-box-like_dom_sf"/>
</dbReference>
<sequence length="351" mass="40110">MEESNHQGNQDISWNNLPTELLELILSFIFLGDCIHFRLTCKSWLSLTPPLRSNCHLKKFGSEPQQLPWLMSFPGSNKCDCNLYHPIYSDAYTMNIPELAGAIVRNVKYGWLLMSHGETSFFCFNPLTREIIKLPDMEVSLLLAGISFSSAPTSSDFVVIAYVASDMFVYRRGAETWSSHFLLDNEWEFSLSLCNPVFHDGVFYCLSKNGRLGLFDPKEINEESQWRVFPESTVFSHSLDSTYMKSIRSFIVEDDGEILSVFVGLQGKPIWVYKLDLSKMEWTKVDSLGNKVLFLSHTASILVSVPAGSKGIENRIYFPRFHGNDTPFQGIYDELNSQVQSLQHKFIYPDK</sequence>
<dbReference type="InterPro" id="IPR011043">
    <property type="entry name" value="Gal_Oxase/kelch_b-propeller"/>
</dbReference>
<dbReference type="SUPFAM" id="SSF50965">
    <property type="entry name" value="Galactose oxidase, central domain"/>
    <property type="match status" value="1"/>
</dbReference>
<gene>
    <name evidence="3" type="ORF">AQUCO_03500262v1</name>
</gene>
<dbReference type="PANTHER" id="PTHR33127:SF5">
    <property type="entry name" value="TRANSMEMBRANE PROTEIN"/>
    <property type="match status" value="1"/>
</dbReference>
<evidence type="ECO:0000259" key="1">
    <source>
        <dbReference type="Pfam" id="PF00646"/>
    </source>
</evidence>
<organism evidence="3 4">
    <name type="scientific">Aquilegia coerulea</name>
    <name type="common">Rocky mountain columbine</name>
    <dbReference type="NCBI Taxonomy" id="218851"/>
    <lineage>
        <taxon>Eukaryota</taxon>
        <taxon>Viridiplantae</taxon>
        <taxon>Streptophyta</taxon>
        <taxon>Embryophyta</taxon>
        <taxon>Tracheophyta</taxon>
        <taxon>Spermatophyta</taxon>
        <taxon>Magnoliopsida</taxon>
        <taxon>Ranunculales</taxon>
        <taxon>Ranunculaceae</taxon>
        <taxon>Thalictroideae</taxon>
        <taxon>Aquilegia</taxon>
    </lineage>
</organism>
<dbReference type="CDD" id="cd09917">
    <property type="entry name" value="F-box_SF"/>
    <property type="match status" value="1"/>
</dbReference>
<reference evidence="3 4" key="1">
    <citation type="submission" date="2017-09" db="EMBL/GenBank/DDBJ databases">
        <title>WGS assembly of Aquilegia coerulea Goldsmith.</title>
        <authorList>
            <person name="Hodges S."/>
            <person name="Kramer E."/>
            <person name="Nordborg M."/>
            <person name="Tomkins J."/>
            <person name="Borevitz J."/>
            <person name="Derieg N."/>
            <person name="Yan J."/>
            <person name="Mihaltcheva S."/>
            <person name="Hayes R.D."/>
            <person name="Rokhsar D."/>
        </authorList>
    </citation>
    <scope>NUCLEOTIDE SEQUENCE [LARGE SCALE GENOMIC DNA]</scope>
    <source>
        <strain evidence="4">cv. Goldsmith</strain>
    </source>
</reference>
<feature type="domain" description="F-box" evidence="1">
    <location>
        <begin position="14"/>
        <end position="47"/>
    </location>
</feature>
<feature type="domain" description="KIB1-4 beta-propeller" evidence="2">
    <location>
        <begin position="86"/>
        <end position="332"/>
    </location>
</feature>
<evidence type="ECO:0000313" key="3">
    <source>
        <dbReference type="EMBL" id="PIA35773.1"/>
    </source>
</evidence>
<evidence type="ECO:0000313" key="4">
    <source>
        <dbReference type="Proteomes" id="UP000230069"/>
    </source>
</evidence>
<dbReference type="Pfam" id="PF03478">
    <property type="entry name" value="Beta-prop_KIB1-4"/>
    <property type="match status" value="1"/>
</dbReference>
<proteinExistence type="predicted"/>
<name>A0A2G5CWY6_AQUCA</name>
<dbReference type="OrthoDB" id="1863935at2759"/>
<dbReference type="FunCoup" id="A0A2G5CWY6">
    <property type="interactions" value="991"/>
</dbReference>
<dbReference type="InParanoid" id="A0A2G5CWY6"/>
<dbReference type="InterPro" id="IPR001810">
    <property type="entry name" value="F-box_dom"/>
</dbReference>
<dbReference type="PANTHER" id="PTHR33127">
    <property type="entry name" value="TRANSMEMBRANE PROTEIN"/>
    <property type="match status" value="1"/>
</dbReference>
<evidence type="ECO:0008006" key="5">
    <source>
        <dbReference type="Google" id="ProtNLM"/>
    </source>
</evidence>
<dbReference type="EMBL" id="KZ305052">
    <property type="protein sequence ID" value="PIA35773.1"/>
    <property type="molecule type" value="Genomic_DNA"/>
</dbReference>
<accession>A0A2G5CWY6</accession>
<dbReference type="Proteomes" id="UP000230069">
    <property type="component" value="Unassembled WGS sequence"/>
</dbReference>
<dbReference type="SUPFAM" id="SSF81383">
    <property type="entry name" value="F-box domain"/>
    <property type="match status" value="1"/>
</dbReference>
<dbReference type="Pfam" id="PF00646">
    <property type="entry name" value="F-box"/>
    <property type="match status" value="1"/>
</dbReference>
<dbReference type="STRING" id="218851.A0A2G5CWY6"/>
<dbReference type="AlphaFoldDB" id="A0A2G5CWY6"/>